<evidence type="ECO:0000313" key="2">
    <source>
        <dbReference type="EMBL" id="TXU32978.1"/>
    </source>
</evidence>
<evidence type="ECO:0000313" key="3">
    <source>
        <dbReference type="Proteomes" id="UP000271175"/>
    </source>
</evidence>
<gene>
    <name evidence="2" type="ORF">D4N09_18625</name>
    <name evidence="1" type="ORF">D9E49_21890</name>
</gene>
<proteinExistence type="predicted"/>
<sequence>MVINSAIPFSSAIGELILLYECKALYARFCWMETGKFTGVKNPESVSQKQNNMKKSAFVN</sequence>
<name>A0A3L5H7Z5_ECOLX</name>
<accession>A0A3L5H7Z5</accession>
<reference evidence="2 4" key="1">
    <citation type="submission" date="2018-09" db="EMBL/GenBank/DDBJ databases">
        <title>Persistent metagenomic signatures of early life antibiotic treatment in the infant gut microbiota and resistome.</title>
        <authorList>
            <person name="Gasparrini A.J."/>
        </authorList>
    </citation>
    <scope>NUCLEOTIDE SEQUENCE [LARGE SCALE GENOMIC DNA]</scope>
    <source>
        <strain evidence="2 4">T0181B.E-10</strain>
    </source>
</reference>
<organism evidence="1 3">
    <name type="scientific">Escherichia coli</name>
    <dbReference type="NCBI Taxonomy" id="562"/>
    <lineage>
        <taxon>Bacteria</taxon>
        <taxon>Pseudomonadati</taxon>
        <taxon>Pseudomonadota</taxon>
        <taxon>Gammaproteobacteria</taxon>
        <taxon>Enterobacterales</taxon>
        <taxon>Enterobacteriaceae</taxon>
        <taxon>Escherichia</taxon>
    </lineage>
</organism>
<dbReference type="Proteomes" id="UP000271175">
    <property type="component" value="Unassembled WGS sequence"/>
</dbReference>
<evidence type="ECO:0000313" key="1">
    <source>
        <dbReference type="EMBL" id="MIB63006.1"/>
    </source>
</evidence>
<comment type="caution">
    <text evidence="1">The sequence shown here is derived from an EMBL/GenBank/DDBJ whole genome shotgun (WGS) entry which is preliminary data.</text>
</comment>
<dbReference type="Proteomes" id="UP000460654">
    <property type="component" value="Unassembled WGS sequence"/>
</dbReference>
<evidence type="ECO:0000313" key="4">
    <source>
        <dbReference type="Proteomes" id="UP000460654"/>
    </source>
</evidence>
<protein>
    <submittedName>
        <fullName evidence="1">Uncharacterized protein</fullName>
    </submittedName>
</protein>
<dbReference type="EMBL" id="QYOH01000022">
    <property type="protein sequence ID" value="TXU32978.1"/>
    <property type="molecule type" value="Genomic_DNA"/>
</dbReference>
<reference evidence="1 3" key="2">
    <citation type="submission" date="2018-10" db="EMBL/GenBank/DDBJ databases">
        <authorList>
            <consortium name="NARMS: The National Antimicrobial Resistance Monitoring System"/>
        </authorList>
    </citation>
    <scope>NUCLEOTIDE SEQUENCE [LARGE SCALE GENOMIC DNA]</scope>
    <source>
        <strain evidence="1 3">CVM N17EC0276</strain>
    </source>
</reference>
<dbReference type="EMBL" id="ROAL01000026">
    <property type="protein sequence ID" value="MIB63006.1"/>
    <property type="molecule type" value="Genomic_DNA"/>
</dbReference>
<dbReference type="AlphaFoldDB" id="A0A3L5H7Z5"/>